<proteinExistence type="predicted"/>
<keyword evidence="1" id="KW-0732">Signal</keyword>
<evidence type="ECO:0000256" key="1">
    <source>
        <dbReference type="SAM" id="SignalP"/>
    </source>
</evidence>
<evidence type="ECO:0000313" key="2">
    <source>
        <dbReference type="EMBL" id="KFL32291.1"/>
    </source>
</evidence>
<comment type="caution">
    <text evidence="2">The sequence shown here is derived from an EMBL/GenBank/DDBJ whole genome shotgun (WGS) entry which is preliminary data.</text>
</comment>
<evidence type="ECO:0000313" key="3">
    <source>
        <dbReference type="Proteomes" id="UP000028981"/>
    </source>
</evidence>
<dbReference type="EMBL" id="JQGC01000003">
    <property type="protein sequence ID" value="KFL32291.1"/>
    <property type="molecule type" value="Genomic_DNA"/>
</dbReference>
<organism evidence="2 3">
    <name type="scientific">Devosia riboflavina</name>
    <dbReference type="NCBI Taxonomy" id="46914"/>
    <lineage>
        <taxon>Bacteria</taxon>
        <taxon>Pseudomonadati</taxon>
        <taxon>Pseudomonadota</taxon>
        <taxon>Alphaproteobacteria</taxon>
        <taxon>Hyphomicrobiales</taxon>
        <taxon>Devosiaceae</taxon>
        <taxon>Devosia</taxon>
    </lineage>
</organism>
<name>A0A087M5Y8_9HYPH</name>
<feature type="chain" id="PRO_5001825933" evidence="1">
    <location>
        <begin position="29"/>
        <end position="132"/>
    </location>
</feature>
<dbReference type="RefSeq" id="WP_035079888.1">
    <property type="nucleotide sequence ID" value="NZ_JQGC01000003.1"/>
</dbReference>
<dbReference type="AlphaFoldDB" id="A0A087M5Y8"/>
<dbReference type="OrthoDB" id="7950764at2"/>
<protein>
    <submittedName>
        <fullName evidence="2">Uncharacterized protein</fullName>
    </submittedName>
</protein>
<keyword evidence="3" id="KW-1185">Reference proteome</keyword>
<sequence>MPRFALALSVLALTIAAPLAQEATPAPAAAPTITVDPGAVVDAMPKQGQLLTGLYATQATIELCNITVVEPGVTAMAAHRRQLESDFHLEGESAIKAYETVKADVEKAGIDCAEGSADRQQTDAVIAVYSGT</sequence>
<gene>
    <name evidence="2" type="ORF">JP75_04890</name>
</gene>
<dbReference type="Proteomes" id="UP000028981">
    <property type="component" value="Unassembled WGS sequence"/>
</dbReference>
<accession>A0A087M5Y8</accession>
<feature type="signal peptide" evidence="1">
    <location>
        <begin position="1"/>
        <end position="28"/>
    </location>
</feature>
<reference evidence="2 3" key="1">
    <citation type="submission" date="2014-08" db="EMBL/GenBank/DDBJ databases">
        <authorList>
            <person name="Hassan Y.I."/>
            <person name="Lepp D."/>
            <person name="Zhou T."/>
        </authorList>
    </citation>
    <scope>NUCLEOTIDE SEQUENCE [LARGE SCALE GENOMIC DNA]</scope>
    <source>
        <strain evidence="2 3">IFO13584</strain>
    </source>
</reference>